<dbReference type="Proteomes" id="UP000187085">
    <property type="component" value="Unassembled WGS sequence"/>
</dbReference>
<evidence type="ECO:0000313" key="1">
    <source>
        <dbReference type="EMBL" id="OMH23208.1"/>
    </source>
</evidence>
<reference evidence="1 2" key="1">
    <citation type="submission" date="2016-12" db="EMBL/GenBank/DDBJ databases">
        <title>Draft genome of Tersicoccus phoenicis 1P05MA.</title>
        <authorList>
            <person name="Nakajima Y."/>
            <person name="Yoshizawa S."/>
            <person name="Nakamura K."/>
            <person name="Ogura Y."/>
            <person name="Hayashi T."/>
            <person name="Kogure K."/>
        </authorList>
    </citation>
    <scope>NUCLEOTIDE SEQUENCE [LARGE SCALE GENOMIC DNA]</scope>
    <source>
        <strain evidence="1 2">1p05MA</strain>
    </source>
</reference>
<comment type="caution">
    <text evidence="1">The sequence shown here is derived from an EMBL/GenBank/DDBJ whole genome shotgun (WGS) entry which is preliminary data.</text>
</comment>
<gene>
    <name evidence="1" type="ORF">BKD30_13805</name>
</gene>
<name>A0A1R1L6P3_9MICC</name>
<keyword evidence="2" id="KW-1185">Reference proteome</keyword>
<dbReference type="STRING" id="554083.BKD30_13805"/>
<dbReference type="OrthoDB" id="3267263at2"/>
<sequence>MKLSNIPLRLVTGAFILNSGLGKRDLDGGSAAGLQGMASNAIPELKDMKPETFGKMLSYTEIAVGSALLFPAVPARLAGLALGAFSAGMLTMYLRTEGMTQQDGIRPTQQGTALAKDVWMAGIAASLLIGGGKKRH</sequence>
<dbReference type="RefSeq" id="WP_076705506.1">
    <property type="nucleotide sequence ID" value="NZ_MRDE01000078.1"/>
</dbReference>
<dbReference type="AlphaFoldDB" id="A0A1R1L6P3"/>
<evidence type="ECO:0008006" key="3">
    <source>
        <dbReference type="Google" id="ProtNLM"/>
    </source>
</evidence>
<organism evidence="1 2">
    <name type="scientific">Tersicoccus phoenicis</name>
    <dbReference type="NCBI Taxonomy" id="554083"/>
    <lineage>
        <taxon>Bacteria</taxon>
        <taxon>Bacillati</taxon>
        <taxon>Actinomycetota</taxon>
        <taxon>Actinomycetes</taxon>
        <taxon>Micrococcales</taxon>
        <taxon>Micrococcaceae</taxon>
        <taxon>Tersicoccus</taxon>
    </lineage>
</organism>
<dbReference type="EMBL" id="MRDE01000078">
    <property type="protein sequence ID" value="OMH23208.1"/>
    <property type="molecule type" value="Genomic_DNA"/>
</dbReference>
<proteinExistence type="predicted"/>
<evidence type="ECO:0000313" key="2">
    <source>
        <dbReference type="Proteomes" id="UP000187085"/>
    </source>
</evidence>
<accession>A0A1R1L6P3</accession>
<protein>
    <recommendedName>
        <fullName evidence="3">DoxX family protein</fullName>
    </recommendedName>
</protein>